<evidence type="ECO:0000313" key="3">
    <source>
        <dbReference type="Proteomes" id="UP000219336"/>
    </source>
</evidence>
<gene>
    <name evidence="2" type="ORF">VTH8203_03760</name>
</gene>
<accession>A0A240EN37</accession>
<dbReference type="Proteomes" id="UP000219336">
    <property type="component" value="Unassembled WGS sequence"/>
</dbReference>
<protein>
    <recommendedName>
        <fullName evidence="4">Lipoprotein</fullName>
    </recommendedName>
</protein>
<evidence type="ECO:0000313" key="2">
    <source>
        <dbReference type="EMBL" id="SNX50112.1"/>
    </source>
</evidence>
<feature type="signal peptide" evidence="1">
    <location>
        <begin position="1"/>
        <end position="15"/>
    </location>
</feature>
<keyword evidence="1" id="KW-0732">Signal</keyword>
<evidence type="ECO:0008006" key="4">
    <source>
        <dbReference type="Google" id="ProtNLM"/>
    </source>
</evidence>
<dbReference type="PROSITE" id="PS51257">
    <property type="entry name" value="PROKAR_LIPOPROTEIN"/>
    <property type="match status" value="1"/>
</dbReference>
<dbReference type="RefSeq" id="WP_096995051.1">
    <property type="nucleotide sequence ID" value="NZ_JBHSII010000001.1"/>
</dbReference>
<reference evidence="3" key="1">
    <citation type="submission" date="2016-06" db="EMBL/GenBank/DDBJ databases">
        <authorList>
            <person name="Rodrigo-Torres L."/>
            <person name="Arahal R.D."/>
            <person name="Lucena T."/>
        </authorList>
    </citation>
    <scope>NUCLEOTIDE SEQUENCE [LARGE SCALE GENOMIC DNA]</scope>
    <source>
        <strain evidence="3">CECT8203</strain>
    </source>
</reference>
<feature type="chain" id="PRO_5011969546" description="Lipoprotein" evidence="1">
    <location>
        <begin position="16"/>
        <end position="443"/>
    </location>
</feature>
<keyword evidence="3" id="KW-1185">Reference proteome</keyword>
<proteinExistence type="predicted"/>
<dbReference type="OrthoDB" id="9805728at2"/>
<dbReference type="EMBL" id="OANU01000098">
    <property type="protein sequence ID" value="SNX50112.1"/>
    <property type="molecule type" value="Genomic_DNA"/>
</dbReference>
<dbReference type="AlphaFoldDB" id="A0A240EN37"/>
<evidence type="ECO:0000256" key="1">
    <source>
        <dbReference type="SAM" id="SignalP"/>
    </source>
</evidence>
<name>A0A240EN37_9VIBR</name>
<sequence>MRKVLLLAIVASVLAGCNNGSKSKNTSEKTVKVDITDIDTSGAHYLASTGSAGATHKVINKSEGLVEKKVVPIKVSWKAEGDVTLSQACINRLNQSFSIQSMYRASGVSNIIDITRATEISTKTCQIQKTTSDYVLVNRLHNRVYDIKGKLNKASQLDVITPSHPAKNLTSRILVNDQHSAVRIGFDKSGNLSLSHYNTFSGDHHNVLSIVSRPQSDGKGEMLAFNGKAKREHGLQNFVHMNQLDHPSTSRRAEVDGNDQPLSHMIIDHKGDTIFVEGDTAYKLHFQNGAPAHELVSEIASGLEHVNINERVRNFGIDVNTTDLVNLDTWEIYNIATGKLEPGKAIVENAKVKIFDDVIVAQAFINGMTVFTQYDVAMDTIKYHEVNGQVEWFELHKTSVDYRVAGTPQSQIEGWCFHINSQKRIVDLIDADGKPVSKLFNIN</sequence>
<organism evidence="2 3">
    <name type="scientific">Vibrio thalassae</name>
    <dbReference type="NCBI Taxonomy" id="1243014"/>
    <lineage>
        <taxon>Bacteria</taxon>
        <taxon>Pseudomonadati</taxon>
        <taxon>Pseudomonadota</taxon>
        <taxon>Gammaproteobacteria</taxon>
        <taxon>Vibrionales</taxon>
        <taxon>Vibrionaceae</taxon>
        <taxon>Vibrio</taxon>
    </lineage>
</organism>